<dbReference type="RefSeq" id="WP_238258253.1">
    <property type="nucleotide sequence ID" value="NZ_BJZV01000046.1"/>
</dbReference>
<gene>
    <name evidence="2" type="ORF">MGN01_43790</name>
</gene>
<reference evidence="2 3" key="1">
    <citation type="submission" date="2019-07" db="EMBL/GenBank/DDBJ databases">
        <title>Whole genome shotgun sequence of Methylobacterium gnaphalii NBRC 107716.</title>
        <authorList>
            <person name="Hosoyama A."/>
            <person name="Uohara A."/>
            <person name="Ohji S."/>
            <person name="Ichikawa N."/>
        </authorList>
    </citation>
    <scope>NUCLEOTIDE SEQUENCE [LARGE SCALE GENOMIC DNA]</scope>
    <source>
        <strain evidence="2 3">NBRC 107716</strain>
    </source>
</reference>
<sequence length="110" mass="11603">MKKSSLASGLASRAASIASNFMDEAEPAPVRDDAAPKAIPAAAESEEAARRTGGRPKGKRAVAARQTVYLDEARHAALARLADDRGRSIHSLILEGIDRVIDKPAATGWQ</sequence>
<dbReference type="EMBL" id="BJZV01000046">
    <property type="protein sequence ID" value="GEP12534.1"/>
    <property type="molecule type" value="Genomic_DNA"/>
</dbReference>
<keyword evidence="3" id="KW-1185">Reference proteome</keyword>
<feature type="region of interest" description="Disordered" evidence="1">
    <location>
        <begin position="21"/>
        <end position="61"/>
    </location>
</feature>
<organism evidence="2 3">
    <name type="scientific">Methylobacterium gnaphalii</name>
    <dbReference type="NCBI Taxonomy" id="1010610"/>
    <lineage>
        <taxon>Bacteria</taxon>
        <taxon>Pseudomonadati</taxon>
        <taxon>Pseudomonadota</taxon>
        <taxon>Alphaproteobacteria</taxon>
        <taxon>Hyphomicrobiales</taxon>
        <taxon>Methylobacteriaceae</taxon>
        <taxon>Methylobacterium</taxon>
    </lineage>
</organism>
<comment type="caution">
    <text evidence="2">The sequence shown here is derived from an EMBL/GenBank/DDBJ whole genome shotgun (WGS) entry which is preliminary data.</text>
</comment>
<evidence type="ECO:0000313" key="2">
    <source>
        <dbReference type="EMBL" id="GEP12534.1"/>
    </source>
</evidence>
<feature type="compositionally biased region" description="Basic residues" evidence="1">
    <location>
        <begin position="52"/>
        <end position="61"/>
    </location>
</feature>
<name>A0A512JRF5_9HYPH</name>
<dbReference type="Proteomes" id="UP000321750">
    <property type="component" value="Unassembled WGS sequence"/>
</dbReference>
<protein>
    <submittedName>
        <fullName evidence="2">Uncharacterized protein</fullName>
    </submittedName>
</protein>
<dbReference type="AlphaFoldDB" id="A0A512JRF5"/>
<evidence type="ECO:0000256" key="1">
    <source>
        <dbReference type="SAM" id="MobiDB-lite"/>
    </source>
</evidence>
<evidence type="ECO:0000313" key="3">
    <source>
        <dbReference type="Proteomes" id="UP000321750"/>
    </source>
</evidence>
<accession>A0A512JRF5</accession>
<proteinExistence type="predicted"/>